<dbReference type="Pfam" id="PF12765">
    <property type="entry name" value="Cohesin_HEAT"/>
    <property type="match status" value="1"/>
</dbReference>
<dbReference type="CDD" id="cd23958">
    <property type="entry name" value="SCC2"/>
    <property type="match status" value="1"/>
</dbReference>
<organism evidence="10 11">
    <name type="scientific">Meloidogyne enterolobii</name>
    <name type="common">Root-knot nematode worm</name>
    <name type="synonym">Meloidogyne mayaguensis</name>
    <dbReference type="NCBI Taxonomy" id="390850"/>
    <lineage>
        <taxon>Eukaryota</taxon>
        <taxon>Metazoa</taxon>
        <taxon>Ecdysozoa</taxon>
        <taxon>Nematoda</taxon>
        <taxon>Chromadorea</taxon>
        <taxon>Rhabditida</taxon>
        <taxon>Tylenchina</taxon>
        <taxon>Tylenchomorpha</taxon>
        <taxon>Tylenchoidea</taxon>
        <taxon>Meloidogynidae</taxon>
        <taxon>Meloidogyninae</taxon>
        <taxon>Meloidogyne</taxon>
    </lineage>
</organism>
<keyword evidence="7" id="KW-0175">Coiled coil</keyword>
<dbReference type="EMBL" id="CAJEWN010000401">
    <property type="protein sequence ID" value="CAD2181501.1"/>
    <property type="molecule type" value="Genomic_DNA"/>
</dbReference>
<dbReference type="InterPro" id="IPR016024">
    <property type="entry name" value="ARM-type_fold"/>
</dbReference>
<evidence type="ECO:0000256" key="2">
    <source>
        <dbReference type="ARBA" id="ARBA00009252"/>
    </source>
</evidence>
<sequence>MSQQQQQHPQVFGSGSNYNPSLVHPQQLNPAVVQNHHFDLQLQQISNASMHMDFARRQQYYPQINSVPHEMSSLIGDVQSIAKTQMFPPNIQPSTEVIRTPQTFGTILQSPPAPHQQLLFPQQSTSNNNYMPDLASSLAAHQQYLLLAQQQQYLEQQKQQIHCQQQRQQIASSSIASTSTSNPYVHQSYPPQHQPQTSQQPIFPLKVSNQNLASSSFEHKEKPQLIQKMKSPENPKILAEKELELQAKRKAQENAKQSQLVQEDLDRRQLSARERTQGIQEKLQSIPDPIHLAGCHTLSKVNNFIPFPSETISSTALSCFDQHQAQMVLSNRDPLLADYLATLLSDSTDNLREIELKKMDDESNDQLMGISPLPPLVEAIQLISQFAFSVEPEPFENLEENEIQQQNNQMSTTSISEQLNKPEIETTKEKQKEIVDSNINSPSKSNKQINIETKESEENLLISHHSASEDNENDCKNDVKKSRKRRRSTENNEIVEIKTKIIQNRPPTPTEVIKQRELEWNERQRQREEKYKKRNNVIQDTQQMEGWNTDTVAENESFKHFTERVDQILEQVDEEMSTLPTSTMSLGLSEESGFSIEKSVLEELRTEAQKLKFWQRLSDIPTEKLVKLLTVLEKNIREFLIDDDDVDGTAFYARIRGNESDETDEAFRELIDERLLKSVDAALTALCIMTSRRMPKQVLVEDVFERSVQLCKQCLQEVIYPHTDNSLKVQSSKLRKSGDCSFIKKRNISRNINTSQLYSRLLDLLTCFSELARLHSLSETLMIQLSSLCTPPFFVENVPEVQMQSINLLPIIFAKCPTLRRTILLDLLNMVHKLPLTRNIRNSIRLSANESIGNFTVLILQLIQSAVQLPPRKTVHHKNDYRHEKIIRDSDDKIVVDSFDEAKKLAAFFLGGFLGKCTAKAEDDYRRLFEQFLTDILVALHRPMWPVAEMILTVLGNLLVVHYRSKTFDLSLRIASLDYLGIITARLRKDRVAVLSAESSAQEKDRLNSIVKSILFDENAYDPSYNVEDVDISHLSSSEKIRKLEQALFDYIIGTMREENVSVEYVLLFYAVEWYRETVLDVEVCKERHAKASGKGDVSRKESQKNDQKIQRISEKGQSMKLFIMGLMDKQHIKRRGQFIEKNGTALVECDANWVVKYLASKKELSQLFDVYLRRILEGFKPDLYPVAIRTKAMKCLAQIVEADSQVLMIPEVNKIVQDRLIDANASVREATFDLIGKCLVSKPELFDTYYSILLNRTRDTAVAVRKRVIRILKEVVHLRPKFEKSPQIISVIIQRINDEEGVKKMCIETFQQLWMIPTRDAAKLDEKVRLLVETAVFSIGERSEDYVGTLITLLVKNSQEQDIIIASKQIVDALVNYVLNLEKESVRDQGLDEVSLVKSTQDYQTRLSATLTILSFFAKARSELLIGHIEVFIPYLSISSSSPLQDQLLSKIIEMLQEIIPMMDSYNTSQTLIRQLDTRLSDIVKEGCMNLIDSAISCMAEIQLKFLQNEEQPSICRLFIVFYKFLFLQLEYLKKQKPELKLDERSNNSTSSTSNISEDKLRILCHALYSIGSMCRYFDFDILLKNEQRDLFIDINPASESNEQEHIVSNSVFSILVSYYIQFLSSYYALSQMALIALGQFSAGCPEILRKEKLKNIYMILLKTDNQKYLQMKVQVLKNIARFLSAEEQRALKRAAQVKLDQEQQTKQQEENSLIVDDAFDKQHKSKLNVDNLKEMELDSSGLSSSVIQQYWNAILNCYFHNDEKVRINSAQVIRQTLEQGLVTPGSSIPTLIAMSTDYLCQIRIGVDILIRDMNTKYKGLILSKAVAGIRLSFKLQKEIRSINKPAKIIRGFRANDNPLNSNRASTNGEKLLTHSIDVTALLSIFYINVRANRQNRRTFLSSLLKIFSEENSDKTEQEEWLFLSDNLAHFPYTVMDEPLYVIHQADTIISVSGQNILSQLRQLLVPVHLERSLGSSKDETNSNKSISIEEPEEFSVEHILKNLPEDKEKIYELRKNSHACFILLHLKKFLMNMYGFREDKVSEYSPSEPTNVYEKPVNRRNIPVFSPAFIFNEIGNESQTVDLDIKIAQDFHRFHEMLLSLDDKKNEEETSAISVDEESNCF</sequence>
<dbReference type="InterPro" id="IPR024986">
    <property type="entry name" value="Nipped-B_C"/>
</dbReference>
<reference evidence="10 11" key="1">
    <citation type="submission" date="2020-08" db="EMBL/GenBank/DDBJ databases">
        <authorList>
            <person name="Koutsovoulos G."/>
            <person name="Danchin GJ E."/>
        </authorList>
    </citation>
    <scope>NUCLEOTIDE SEQUENCE [LARGE SCALE GENOMIC DNA]</scope>
</reference>
<dbReference type="Pfam" id="PF12830">
    <property type="entry name" value="Nipped-B_C"/>
    <property type="match status" value="1"/>
</dbReference>
<dbReference type="GO" id="GO:0071169">
    <property type="term" value="P:establishment of protein localization to chromatin"/>
    <property type="evidence" value="ECO:0007669"/>
    <property type="project" value="TreeGrafter"/>
</dbReference>
<evidence type="ECO:0000256" key="6">
    <source>
        <dbReference type="RuleBase" id="RU364107"/>
    </source>
</evidence>
<dbReference type="GO" id="GO:0034087">
    <property type="term" value="P:establishment of mitotic sister chromatid cohesion"/>
    <property type="evidence" value="ECO:0007669"/>
    <property type="project" value="TreeGrafter"/>
</dbReference>
<evidence type="ECO:0000256" key="5">
    <source>
        <dbReference type="ARBA" id="ARBA00023306"/>
    </source>
</evidence>
<dbReference type="Proteomes" id="UP000580250">
    <property type="component" value="Unassembled WGS sequence"/>
</dbReference>
<dbReference type="SUPFAM" id="SSF48371">
    <property type="entry name" value="ARM repeat"/>
    <property type="match status" value="1"/>
</dbReference>
<dbReference type="GO" id="GO:0140588">
    <property type="term" value="P:chromatin looping"/>
    <property type="evidence" value="ECO:0007669"/>
    <property type="project" value="InterPro"/>
</dbReference>
<evidence type="ECO:0000259" key="9">
    <source>
        <dbReference type="Pfam" id="PF12830"/>
    </source>
</evidence>
<dbReference type="GO" id="GO:1990414">
    <property type="term" value="P:replication-born double-strand break repair via sister chromatid exchange"/>
    <property type="evidence" value="ECO:0007669"/>
    <property type="project" value="TreeGrafter"/>
</dbReference>
<dbReference type="PANTHER" id="PTHR21704:SF18">
    <property type="entry name" value="NIPPED-B-LIKE PROTEIN"/>
    <property type="match status" value="1"/>
</dbReference>
<keyword evidence="3 6" id="KW-0677">Repeat</keyword>
<dbReference type="PANTHER" id="PTHR21704">
    <property type="entry name" value="NIPPED-B-LIKE PROTEIN DELANGIN SCC2-RELATED"/>
    <property type="match status" value="1"/>
</dbReference>
<dbReference type="Gene3D" id="1.25.10.10">
    <property type="entry name" value="Leucine-rich Repeat Variant"/>
    <property type="match status" value="1"/>
</dbReference>
<keyword evidence="4 6" id="KW-0539">Nucleus</keyword>
<feature type="coiled-coil region" evidence="7">
    <location>
        <begin position="1687"/>
        <end position="1714"/>
    </location>
</feature>
<dbReference type="GO" id="GO:0061775">
    <property type="term" value="F:cohesin loader activity"/>
    <property type="evidence" value="ECO:0007669"/>
    <property type="project" value="InterPro"/>
</dbReference>
<accession>A0A6V7W5A8</accession>
<dbReference type="InterPro" id="IPR011989">
    <property type="entry name" value="ARM-like"/>
</dbReference>
<comment type="subcellular location">
    <subcellularLocation>
        <location evidence="1 6">Nucleus</location>
    </subcellularLocation>
</comment>
<feature type="region of interest" description="Disordered" evidence="8">
    <location>
        <begin position="172"/>
        <end position="199"/>
    </location>
</feature>
<evidence type="ECO:0000256" key="3">
    <source>
        <dbReference type="ARBA" id="ARBA00022737"/>
    </source>
</evidence>
<evidence type="ECO:0000256" key="8">
    <source>
        <dbReference type="SAM" id="MobiDB-lite"/>
    </source>
</evidence>
<dbReference type="GO" id="GO:0003682">
    <property type="term" value="F:chromatin binding"/>
    <property type="evidence" value="ECO:0007669"/>
    <property type="project" value="TreeGrafter"/>
</dbReference>
<feature type="region of interest" description="Disordered" evidence="8">
    <location>
        <begin position="402"/>
        <end position="449"/>
    </location>
</feature>
<feature type="domain" description="Sister chromatid cohesion C-terminal" evidence="9">
    <location>
        <begin position="1745"/>
        <end position="1950"/>
    </location>
</feature>
<feature type="region of interest" description="Disordered" evidence="8">
    <location>
        <begin position="1"/>
        <end position="24"/>
    </location>
</feature>
<name>A0A6V7W5A8_MELEN</name>
<keyword evidence="5 6" id="KW-0131">Cell cycle</keyword>
<comment type="similarity">
    <text evidence="2 6">Belongs to the SCC2/Nipped-B family.</text>
</comment>
<dbReference type="InterPro" id="IPR033031">
    <property type="entry name" value="Scc2/Nipped-B"/>
</dbReference>
<evidence type="ECO:0000313" key="11">
    <source>
        <dbReference type="Proteomes" id="UP000580250"/>
    </source>
</evidence>
<feature type="region of interest" description="Disordered" evidence="8">
    <location>
        <begin position="463"/>
        <end position="491"/>
    </location>
</feature>
<evidence type="ECO:0000313" key="10">
    <source>
        <dbReference type="EMBL" id="CAD2181501.1"/>
    </source>
</evidence>
<feature type="compositionally biased region" description="Basic and acidic residues" evidence="8">
    <location>
        <begin position="420"/>
        <end position="435"/>
    </location>
</feature>
<dbReference type="OrthoDB" id="418242at2759"/>
<feature type="compositionally biased region" description="Polar residues" evidence="8">
    <location>
        <begin position="410"/>
        <end position="419"/>
    </location>
</feature>
<proteinExistence type="inferred from homology"/>
<dbReference type="GO" id="GO:0090694">
    <property type="term" value="C:Scc2-Scc4 cohesin loading complex"/>
    <property type="evidence" value="ECO:0007669"/>
    <property type="project" value="TreeGrafter"/>
</dbReference>
<feature type="compositionally biased region" description="Polar residues" evidence="8">
    <location>
        <begin position="437"/>
        <end position="449"/>
    </location>
</feature>
<dbReference type="InterPro" id="IPR026003">
    <property type="entry name" value="Cohesin_HEAT"/>
</dbReference>
<evidence type="ECO:0000256" key="1">
    <source>
        <dbReference type="ARBA" id="ARBA00004123"/>
    </source>
</evidence>
<protein>
    <recommendedName>
        <fullName evidence="6">Nipped-B protein</fullName>
    </recommendedName>
</protein>
<comment type="caution">
    <text evidence="10">The sequence shown here is derived from an EMBL/GenBank/DDBJ whole genome shotgun (WGS) entry which is preliminary data.</text>
</comment>
<dbReference type="GO" id="GO:0010468">
    <property type="term" value="P:regulation of gene expression"/>
    <property type="evidence" value="ECO:0007669"/>
    <property type="project" value="InterPro"/>
</dbReference>
<evidence type="ECO:0000256" key="7">
    <source>
        <dbReference type="SAM" id="Coils"/>
    </source>
</evidence>
<evidence type="ECO:0000256" key="4">
    <source>
        <dbReference type="ARBA" id="ARBA00023242"/>
    </source>
</evidence>
<gene>
    <name evidence="10" type="ORF">MENT_LOCUS33650</name>
</gene>